<dbReference type="Proteomes" id="UP000239720">
    <property type="component" value="Unassembled WGS sequence"/>
</dbReference>
<dbReference type="EMBL" id="NEMB01000003">
    <property type="protein sequence ID" value="PQQ66840.1"/>
    <property type="molecule type" value="Genomic_DNA"/>
</dbReference>
<reference evidence="1 2" key="1">
    <citation type="journal article" date="2018" name="Syst. Appl. Microbiol.">
        <title>Characterization and high-quality draft genome sequence of Herbivorax saccincola A7, an anaerobic, alkaliphilic, thermophilic, cellulolytic, and xylanolytic bacterium.</title>
        <authorList>
            <person name="Aikawa S."/>
            <person name="Baramee S."/>
            <person name="Sermsathanaswadi J."/>
            <person name="Thianheng P."/>
            <person name="Tachaapaikoon C."/>
            <person name="Shikata A."/>
            <person name="Waeonukul R."/>
            <person name="Pason P."/>
            <person name="Ratanakhanokchai K."/>
            <person name="Kosugi A."/>
        </authorList>
    </citation>
    <scope>NUCLEOTIDE SEQUENCE [LARGE SCALE GENOMIC DNA]</scope>
    <source>
        <strain evidence="1 2">A7</strain>
    </source>
</reference>
<dbReference type="AlphaFoldDB" id="A0A2S8RAN0"/>
<evidence type="ECO:0000313" key="1">
    <source>
        <dbReference type="EMBL" id="PQQ66840.1"/>
    </source>
</evidence>
<accession>A0A2S8RAN0</accession>
<gene>
    <name evidence="1" type="ORF">B9R14_08845</name>
</gene>
<name>A0A2S8RAN0_9FIRM</name>
<sequence length="156" mass="18817">MINMNMKMKDIITKNAMNVEANDKIPKLCNYIILKTKNIRDCIIFDEKNDLEEKNINYERILKFYGDWTGYEVSCNEIRITDYISFKQKEFYMIPHILEYLKLGLSKKYGTRKFCIIISIDNDHVILRFHTYRENEGLWISKDLEGYEEPIIYEVF</sequence>
<proteinExistence type="predicted"/>
<evidence type="ECO:0000313" key="2">
    <source>
        <dbReference type="Proteomes" id="UP000239720"/>
    </source>
</evidence>
<comment type="caution">
    <text evidence="1">The sequence shown here is derived from an EMBL/GenBank/DDBJ whole genome shotgun (WGS) entry which is preliminary data.</text>
</comment>
<dbReference type="OrthoDB" id="1953806at2"/>
<protein>
    <submittedName>
        <fullName evidence="1">Uncharacterized protein</fullName>
    </submittedName>
</protein>
<organism evidence="1 2">
    <name type="scientific">Acetivibrio saccincola</name>
    <dbReference type="NCBI Taxonomy" id="1677857"/>
    <lineage>
        <taxon>Bacteria</taxon>
        <taxon>Bacillati</taxon>
        <taxon>Bacillota</taxon>
        <taxon>Clostridia</taxon>
        <taxon>Eubacteriales</taxon>
        <taxon>Oscillospiraceae</taxon>
        <taxon>Acetivibrio</taxon>
    </lineage>
</organism>
<dbReference type="RefSeq" id="WP_105368066.1">
    <property type="nucleotide sequence ID" value="NZ_NEMB01000003.1"/>
</dbReference>